<organism evidence="1 2">
    <name type="scientific">Clostridium gelidum</name>
    <dbReference type="NCBI Taxonomy" id="704125"/>
    <lineage>
        <taxon>Bacteria</taxon>
        <taxon>Bacillati</taxon>
        <taxon>Bacillota</taxon>
        <taxon>Clostridia</taxon>
        <taxon>Eubacteriales</taxon>
        <taxon>Clostridiaceae</taxon>
        <taxon>Clostridium</taxon>
    </lineage>
</organism>
<name>A0ABM7TEB0_9CLOT</name>
<protein>
    <submittedName>
        <fullName evidence="1">Uncharacterized protein</fullName>
    </submittedName>
</protein>
<dbReference type="Proteomes" id="UP000824633">
    <property type="component" value="Chromosome"/>
</dbReference>
<sequence>MDCPSCKNNIGKDRTGDVICVPSLKGICNIKDNKTEKQCDKEVTKEGYLR</sequence>
<evidence type="ECO:0000313" key="2">
    <source>
        <dbReference type="Proteomes" id="UP000824633"/>
    </source>
</evidence>
<reference evidence="2" key="1">
    <citation type="submission" date="2021-07" db="EMBL/GenBank/DDBJ databases">
        <title>Complete genome sequencing of a Clostridium isolate.</title>
        <authorList>
            <person name="Ueki A."/>
            <person name="Tonouchi A."/>
        </authorList>
    </citation>
    <scope>NUCLEOTIDE SEQUENCE [LARGE SCALE GENOMIC DNA]</scope>
    <source>
        <strain evidence="2">C5S11</strain>
    </source>
</reference>
<dbReference type="RefSeq" id="WP_224033581.1">
    <property type="nucleotide sequence ID" value="NZ_AP024849.1"/>
</dbReference>
<gene>
    <name evidence="1" type="ORF">psyc5s11_32780</name>
</gene>
<keyword evidence="2" id="KW-1185">Reference proteome</keyword>
<evidence type="ECO:0000313" key="1">
    <source>
        <dbReference type="EMBL" id="BCZ47211.1"/>
    </source>
</evidence>
<proteinExistence type="predicted"/>
<accession>A0ABM7TEB0</accession>
<dbReference type="EMBL" id="AP024849">
    <property type="protein sequence ID" value="BCZ47211.1"/>
    <property type="molecule type" value="Genomic_DNA"/>
</dbReference>